<keyword evidence="3" id="KW-1185">Reference proteome</keyword>
<dbReference type="SUPFAM" id="SSF56601">
    <property type="entry name" value="beta-lactamase/transpeptidase-like"/>
    <property type="match status" value="1"/>
</dbReference>
<evidence type="ECO:0000259" key="1">
    <source>
        <dbReference type="Pfam" id="PF00144"/>
    </source>
</evidence>
<evidence type="ECO:0000313" key="3">
    <source>
        <dbReference type="Proteomes" id="UP001597024"/>
    </source>
</evidence>
<sequence>TFAAMCRPQVTLPWLGERYPAAWGLGLTLFDWDGKPVVGHDGSTPGQSTVWRIVPGCGLVLAIHANGGHVSAFIDEVLAEILSSAAGIRLPPRVLPPDTPVPFRPETYAGRYSAPSVTYEVRADAAGLEITDVPHSLAAQFGEEGTTVRYVHAGGDRFVGVEPDEGLHPLVAFLQDGRFLYNLRAVPRATDQAMSAD</sequence>
<protein>
    <submittedName>
        <fullName evidence="2">Serine hydrolase</fullName>
    </submittedName>
</protein>
<organism evidence="2 3">
    <name type="scientific">Streptosporangium algeriense</name>
    <dbReference type="NCBI Taxonomy" id="1682748"/>
    <lineage>
        <taxon>Bacteria</taxon>
        <taxon>Bacillati</taxon>
        <taxon>Actinomycetota</taxon>
        <taxon>Actinomycetes</taxon>
        <taxon>Streptosporangiales</taxon>
        <taxon>Streptosporangiaceae</taxon>
        <taxon>Streptosporangium</taxon>
    </lineage>
</organism>
<dbReference type="Proteomes" id="UP001597024">
    <property type="component" value="Unassembled WGS sequence"/>
</dbReference>
<name>A0ABW3E5E2_9ACTN</name>
<accession>A0ABW3E5E2</accession>
<feature type="non-terminal residue" evidence="2">
    <location>
        <position position="1"/>
    </location>
</feature>
<comment type="caution">
    <text evidence="2">The sequence shown here is derived from an EMBL/GenBank/DDBJ whole genome shotgun (WGS) entry which is preliminary data.</text>
</comment>
<dbReference type="Gene3D" id="3.40.710.10">
    <property type="entry name" value="DD-peptidase/beta-lactamase superfamily"/>
    <property type="match status" value="1"/>
</dbReference>
<evidence type="ECO:0000313" key="2">
    <source>
        <dbReference type="EMBL" id="MFD0891370.1"/>
    </source>
</evidence>
<gene>
    <name evidence="2" type="ORF">ACFQ08_43050</name>
</gene>
<proteinExistence type="predicted"/>
<dbReference type="InterPro" id="IPR012338">
    <property type="entry name" value="Beta-lactam/transpept-like"/>
</dbReference>
<feature type="domain" description="Beta-lactamase-related" evidence="1">
    <location>
        <begin position="9"/>
        <end position="71"/>
    </location>
</feature>
<dbReference type="EMBL" id="JBHTHX010003121">
    <property type="protein sequence ID" value="MFD0891370.1"/>
    <property type="molecule type" value="Genomic_DNA"/>
</dbReference>
<keyword evidence="2" id="KW-0378">Hydrolase</keyword>
<dbReference type="Pfam" id="PF00144">
    <property type="entry name" value="Beta-lactamase"/>
    <property type="match status" value="1"/>
</dbReference>
<dbReference type="GO" id="GO:0016787">
    <property type="term" value="F:hydrolase activity"/>
    <property type="evidence" value="ECO:0007669"/>
    <property type="project" value="UniProtKB-KW"/>
</dbReference>
<dbReference type="InterPro" id="IPR001466">
    <property type="entry name" value="Beta-lactam-related"/>
</dbReference>
<reference evidence="3" key="1">
    <citation type="journal article" date="2019" name="Int. J. Syst. Evol. Microbiol.">
        <title>The Global Catalogue of Microorganisms (GCM) 10K type strain sequencing project: providing services to taxonomists for standard genome sequencing and annotation.</title>
        <authorList>
            <consortium name="The Broad Institute Genomics Platform"/>
            <consortium name="The Broad Institute Genome Sequencing Center for Infectious Disease"/>
            <person name="Wu L."/>
            <person name="Ma J."/>
        </authorList>
    </citation>
    <scope>NUCLEOTIDE SEQUENCE [LARGE SCALE GENOMIC DNA]</scope>
    <source>
        <strain evidence="3">CCUG 62974</strain>
    </source>
</reference>